<dbReference type="PANTHER" id="PTHR38815">
    <property type="entry name" value="HYPOTHETICAL MEMBRANE PROTEIN, CONSERVED, DUF373 FAMILY"/>
    <property type="match status" value="1"/>
</dbReference>
<sequence length="386" mass="42418">MKTLVLCVDRDDDIGAKAALKGPFIGRERNLEAAIALGMADPEDPDSNTVLSAIGMYDELLKRGMDVQVATICGHQKVGFESDRILSQQLEEVMSAVRPDRAILVSNGAEDEYFYPVIASRIKIDSVKRVFIKQTPTAEGIYYIMIKTLRDPKLRRKILSPISAILIVYGFFLMFSDLVALSNTHSLGYISGVAPGLISFLIGAYIAWYAYNVSEGLSRGFNRLWKAMKSGSQLLPFAIFSFVLLVVGVLYSSSAVSQARNVPLQILAFIFVYNFLWIGIFAALVLETGRFANVYFSERKISWSSVIVGLMFIALGMILQGALDAIVLLYHLGPVNPTLIGVETVSGILIAMFGGLLNSTIHGQEKTSIDTEQNRSETEVTAKAFK</sequence>
<feature type="transmembrane region" description="Helical" evidence="2">
    <location>
        <begin position="264"/>
        <end position="286"/>
    </location>
</feature>
<feature type="transmembrane region" description="Helical" evidence="2">
    <location>
        <begin position="232"/>
        <end position="252"/>
    </location>
</feature>
<dbReference type="EMBL" id="JAHEAC010000052">
    <property type="protein sequence ID" value="MBX8644299.1"/>
    <property type="molecule type" value="Genomic_DNA"/>
</dbReference>
<gene>
    <name evidence="3" type="ORF">J9259_07585</name>
    <name evidence="4" type="ORF">KIY12_06215</name>
</gene>
<dbReference type="Proteomes" id="UP000716004">
    <property type="component" value="Unassembled WGS sequence"/>
</dbReference>
<evidence type="ECO:0000256" key="2">
    <source>
        <dbReference type="SAM" id="Phobius"/>
    </source>
</evidence>
<protein>
    <submittedName>
        <fullName evidence="3">DUF373 family protein</fullName>
    </submittedName>
</protein>
<dbReference type="Proteomes" id="UP000750197">
    <property type="component" value="Unassembled WGS sequence"/>
</dbReference>
<accession>A0A8J7YLJ0</accession>
<evidence type="ECO:0000256" key="1">
    <source>
        <dbReference type="SAM" id="MobiDB-lite"/>
    </source>
</evidence>
<feature type="compositionally biased region" description="Basic and acidic residues" evidence="1">
    <location>
        <begin position="367"/>
        <end position="380"/>
    </location>
</feature>
<name>A0A8J7YLJ0_9ARCH</name>
<dbReference type="InterPro" id="IPR007254">
    <property type="entry name" value="DUF373"/>
</dbReference>
<evidence type="ECO:0000313" key="3">
    <source>
        <dbReference type="EMBL" id="MBX8632359.1"/>
    </source>
</evidence>
<dbReference type="PANTHER" id="PTHR38815:SF1">
    <property type="entry name" value="DUF373 FAMILY PROTEIN"/>
    <property type="match status" value="1"/>
</dbReference>
<feature type="transmembrane region" description="Helical" evidence="2">
    <location>
        <begin position="338"/>
        <end position="357"/>
    </location>
</feature>
<organism evidence="3 5">
    <name type="scientific">Candidatus Sysuiplasma superficiale</name>
    <dbReference type="NCBI Taxonomy" id="2823368"/>
    <lineage>
        <taxon>Archaea</taxon>
        <taxon>Methanobacteriati</taxon>
        <taxon>Thermoplasmatota</taxon>
        <taxon>Thermoplasmata</taxon>
        <taxon>Candidatus Sysuiplasmatales</taxon>
        <taxon>Candidatus Sysuiplasmataceae</taxon>
        <taxon>Candidatus Sysuiplasma</taxon>
    </lineage>
</organism>
<keyword evidence="2" id="KW-0812">Transmembrane</keyword>
<feature type="transmembrane region" description="Helical" evidence="2">
    <location>
        <begin position="307"/>
        <end position="332"/>
    </location>
</feature>
<dbReference type="Pfam" id="PF04123">
    <property type="entry name" value="DUF373"/>
    <property type="match status" value="1"/>
</dbReference>
<evidence type="ECO:0000313" key="4">
    <source>
        <dbReference type="EMBL" id="MBX8644299.1"/>
    </source>
</evidence>
<feature type="transmembrane region" description="Helical" evidence="2">
    <location>
        <begin position="158"/>
        <end position="181"/>
    </location>
</feature>
<dbReference type="AlphaFoldDB" id="A0A8J7YLJ0"/>
<keyword evidence="2" id="KW-0472">Membrane</keyword>
<feature type="transmembrane region" description="Helical" evidence="2">
    <location>
        <begin position="187"/>
        <end position="211"/>
    </location>
</feature>
<comment type="caution">
    <text evidence="3">The sequence shown here is derived from an EMBL/GenBank/DDBJ whole genome shotgun (WGS) entry which is preliminary data.</text>
</comment>
<reference evidence="3" key="1">
    <citation type="submission" date="2021-04" db="EMBL/GenBank/DDBJ databases">
        <title>Genomic insights into ecological role and evolution of a novel Thermoplasmata order Candidatus Sysuiplasmatales.</title>
        <authorList>
            <person name="Yuan Y."/>
        </authorList>
    </citation>
    <scope>NUCLEOTIDE SEQUENCE</scope>
    <source>
        <strain evidence="4">TUT19-bin139</strain>
        <strain evidence="3">YP2-bin.285</strain>
    </source>
</reference>
<dbReference type="EMBL" id="JAGVSJ010000023">
    <property type="protein sequence ID" value="MBX8632359.1"/>
    <property type="molecule type" value="Genomic_DNA"/>
</dbReference>
<feature type="region of interest" description="Disordered" evidence="1">
    <location>
        <begin position="367"/>
        <end position="386"/>
    </location>
</feature>
<evidence type="ECO:0000313" key="5">
    <source>
        <dbReference type="Proteomes" id="UP000716004"/>
    </source>
</evidence>
<proteinExistence type="predicted"/>
<keyword evidence="2" id="KW-1133">Transmembrane helix</keyword>